<name>A0AA42BBP1_9BACT</name>
<proteinExistence type="predicted"/>
<sequence length="205" mass="22199">MTRGAAPGRTSIAGLVLAGGRSERMGQPKQLLPYRGRTLLEWVVAEVCRAALLDQVVVVLNPALASWARERDWGRAWLAVSEQPSDGCSASYRAGLDAVAARAEAVMVVLGDQPGISATVIDRLGAAWLERRAPLALVRYRGDLGHPLLFGRELFGELAALRGDKAAWKLVDRLLGSALVVDVDAPYPRDVDTWVDYQALLEESL</sequence>
<dbReference type="Pfam" id="PF12804">
    <property type="entry name" value="NTP_transf_3"/>
    <property type="match status" value="1"/>
</dbReference>
<dbReference type="SUPFAM" id="SSF53448">
    <property type="entry name" value="Nucleotide-diphospho-sugar transferases"/>
    <property type="match status" value="1"/>
</dbReference>
<evidence type="ECO:0000313" key="2">
    <source>
        <dbReference type="EMBL" id="MCM8749970.1"/>
    </source>
</evidence>
<comment type="caution">
    <text evidence="2">The sequence shown here is derived from an EMBL/GenBank/DDBJ whole genome shotgun (WGS) entry which is preliminary data.</text>
</comment>
<accession>A0AA42BBP1</accession>
<dbReference type="Proteomes" id="UP001165306">
    <property type="component" value="Unassembled WGS sequence"/>
</dbReference>
<organism evidence="2 3">
    <name type="scientific">Thermalbibacter longus</name>
    <dbReference type="NCBI Taxonomy" id="2951981"/>
    <lineage>
        <taxon>Bacteria</taxon>
        <taxon>Pseudomonadati</taxon>
        <taxon>Thermomicrobiota</taxon>
        <taxon>Thermomicrobia</taxon>
        <taxon>Thermomicrobiales</taxon>
        <taxon>Thermomicrobiaceae</taxon>
        <taxon>Thermalbibacter</taxon>
    </lineage>
</organism>
<dbReference type="PANTHER" id="PTHR43777">
    <property type="entry name" value="MOLYBDENUM COFACTOR CYTIDYLYLTRANSFERASE"/>
    <property type="match status" value="1"/>
</dbReference>
<dbReference type="Gene3D" id="3.90.550.10">
    <property type="entry name" value="Spore Coat Polysaccharide Biosynthesis Protein SpsA, Chain A"/>
    <property type="match status" value="1"/>
</dbReference>
<dbReference type="CDD" id="cd04182">
    <property type="entry name" value="GT_2_like_f"/>
    <property type="match status" value="1"/>
</dbReference>
<dbReference type="RefSeq" id="WP_284057756.1">
    <property type="nucleotide sequence ID" value="NZ_JAMSLR010000009.1"/>
</dbReference>
<dbReference type="InterPro" id="IPR029044">
    <property type="entry name" value="Nucleotide-diphossugar_trans"/>
</dbReference>
<reference evidence="2" key="1">
    <citation type="submission" date="2022-06" db="EMBL/GenBank/DDBJ databases">
        <title>CFH 74404 Thermomicrobiaceae sp.</title>
        <authorList>
            <person name="Ming H."/>
            <person name="Li W.-J."/>
            <person name="Zhao Z."/>
        </authorList>
    </citation>
    <scope>NUCLEOTIDE SEQUENCE</scope>
    <source>
        <strain evidence="2">CFH 74404</strain>
    </source>
</reference>
<dbReference type="EMBL" id="JAMSLR010000009">
    <property type="protein sequence ID" value="MCM8749970.1"/>
    <property type="molecule type" value="Genomic_DNA"/>
</dbReference>
<gene>
    <name evidence="2" type="ORF">NET02_12500</name>
</gene>
<protein>
    <submittedName>
        <fullName evidence="2">Nucleotidyltransferase family protein</fullName>
    </submittedName>
</protein>
<dbReference type="InterPro" id="IPR025877">
    <property type="entry name" value="MobA-like_NTP_Trfase"/>
</dbReference>
<evidence type="ECO:0000313" key="3">
    <source>
        <dbReference type="Proteomes" id="UP001165306"/>
    </source>
</evidence>
<dbReference type="GO" id="GO:0016779">
    <property type="term" value="F:nucleotidyltransferase activity"/>
    <property type="evidence" value="ECO:0007669"/>
    <property type="project" value="UniProtKB-ARBA"/>
</dbReference>
<dbReference type="AlphaFoldDB" id="A0AA42BBP1"/>
<feature type="domain" description="MobA-like NTP transferase" evidence="1">
    <location>
        <begin position="14"/>
        <end position="174"/>
    </location>
</feature>
<dbReference type="PANTHER" id="PTHR43777:SF1">
    <property type="entry name" value="MOLYBDENUM COFACTOR CYTIDYLYLTRANSFERASE"/>
    <property type="match status" value="1"/>
</dbReference>
<keyword evidence="3" id="KW-1185">Reference proteome</keyword>
<evidence type="ECO:0000259" key="1">
    <source>
        <dbReference type="Pfam" id="PF12804"/>
    </source>
</evidence>